<protein>
    <submittedName>
        <fullName evidence="9">Methyl-accepting chemotaxis protein</fullName>
    </submittedName>
</protein>
<dbReference type="Proteomes" id="UP000675940">
    <property type="component" value="Unassembled WGS sequence"/>
</dbReference>
<keyword evidence="10" id="KW-1185">Reference proteome</keyword>
<evidence type="ECO:0000256" key="3">
    <source>
        <dbReference type="ARBA" id="ARBA00029447"/>
    </source>
</evidence>
<dbReference type="PROSITE" id="PS50111">
    <property type="entry name" value="CHEMOTAXIS_TRANSDUC_2"/>
    <property type="match status" value="1"/>
</dbReference>
<proteinExistence type="inferred from homology"/>
<dbReference type="PROSITE" id="PS50885">
    <property type="entry name" value="HAMP"/>
    <property type="match status" value="1"/>
</dbReference>
<evidence type="ECO:0000259" key="7">
    <source>
        <dbReference type="PROSITE" id="PS50192"/>
    </source>
</evidence>
<dbReference type="Gene3D" id="3.30.450.20">
    <property type="entry name" value="PAS domain"/>
    <property type="match status" value="1"/>
</dbReference>
<evidence type="ECO:0000313" key="10">
    <source>
        <dbReference type="Proteomes" id="UP000675940"/>
    </source>
</evidence>
<dbReference type="GO" id="GO:0004888">
    <property type="term" value="F:transmembrane signaling receptor activity"/>
    <property type="evidence" value="ECO:0007669"/>
    <property type="project" value="InterPro"/>
</dbReference>
<comment type="similarity">
    <text evidence="3">Belongs to the methyl-accepting chemotaxis (MCP) protein family.</text>
</comment>
<feature type="domain" description="PAC" evidence="6">
    <location>
        <begin position="92"/>
        <end position="144"/>
    </location>
</feature>
<dbReference type="InterPro" id="IPR051310">
    <property type="entry name" value="MCP_chemotaxis"/>
</dbReference>
<feature type="domain" description="Methyl-accepting transducer" evidence="5">
    <location>
        <begin position="190"/>
        <end position="419"/>
    </location>
</feature>
<name>A0A940S1Y4_9RHOB</name>
<dbReference type="GO" id="GO:0007165">
    <property type="term" value="P:signal transduction"/>
    <property type="evidence" value="ECO:0007669"/>
    <property type="project" value="UniProtKB-KW"/>
</dbReference>
<dbReference type="PANTHER" id="PTHR43531">
    <property type="entry name" value="PROTEIN ICFG"/>
    <property type="match status" value="1"/>
</dbReference>
<dbReference type="PROSITE" id="PS50113">
    <property type="entry name" value="PAC"/>
    <property type="match status" value="1"/>
</dbReference>
<dbReference type="NCBIfam" id="TIGR00229">
    <property type="entry name" value="sensory_box"/>
    <property type="match status" value="1"/>
</dbReference>
<evidence type="ECO:0000259" key="8">
    <source>
        <dbReference type="PROSITE" id="PS50885"/>
    </source>
</evidence>
<dbReference type="InterPro" id="IPR003660">
    <property type="entry name" value="HAMP_dom"/>
</dbReference>
<dbReference type="InterPro" id="IPR004089">
    <property type="entry name" value="MCPsignal_dom"/>
</dbReference>
<dbReference type="Gene3D" id="1.10.287.950">
    <property type="entry name" value="Methyl-accepting chemotaxis protein"/>
    <property type="match status" value="1"/>
</dbReference>
<evidence type="ECO:0000259" key="5">
    <source>
        <dbReference type="PROSITE" id="PS50111"/>
    </source>
</evidence>
<keyword evidence="4" id="KW-0807">Transducer</keyword>
<dbReference type="AlphaFoldDB" id="A0A940S1Y4"/>
<dbReference type="Pfam" id="PF00015">
    <property type="entry name" value="MCPsignal"/>
    <property type="match status" value="1"/>
</dbReference>
<sequence>MPLFKKTPPVVEGIGRRYEKPDLLEVVGATQAVIHFKPSGEILFANENFLNALGYKLEDIEGQHHRMFVEKEYTESEEYADFWKKLNSGKHFTSMYKRIKKSGEPIYIQATYCPVVDASGVTRRIIKLATDVTDRQLALLEIEISLNALRDGDLTRQVVPTGPRDVRELANVLNQTLGNLSGMVTNVKGVTEVVSRSANEIMTGTDSLAMRTEQQAATLEQTAAAIDELTHGAHSAAGSAKEVRETTDRTRTAVEGGRELVESLTSAMQKIEKSSDQISQIISVIEGIAFQTNLLALNAGVEAARAGDSGRGFAVVASEVRGLAQRSSESANEIKDLIRQSTENVKSGSDLVTRTSTEFGTIYEGVSEISNHVAEIANRMEEQSRTLSEINTAVSTLDTNTQQNAAMVQTTRDIGQHLSNDARSLVEEVGFFKTDQTGQASHGDTEGLRQTA</sequence>
<dbReference type="InterPro" id="IPR013655">
    <property type="entry name" value="PAS_fold_3"/>
</dbReference>
<dbReference type="InterPro" id="IPR035965">
    <property type="entry name" value="PAS-like_dom_sf"/>
</dbReference>
<reference evidence="9" key="1">
    <citation type="submission" date="2021-03" db="EMBL/GenBank/DDBJ databases">
        <title>Sagittula salina sp. nov. strain M10.9X isolated from the marine waste.</title>
        <authorList>
            <person name="Satari L."/>
            <person name="Molina-Menor E."/>
            <person name="Vidal-Verdu A."/>
            <person name="Pascual J."/>
            <person name="Pereto J."/>
            <person name="Porcar M."/>
        </authorList>
    </citation>
    <scope>NUCLEOTIDE SEQUENCE</scope>
    <source>
        <strain evidence="9">M10.9X</strain>
    </source>
</reference>
<dbReference type="InterPro" id="IPR000014">
    <property type="entry name" value="PAS"/>
</dbReference>
<dbReference type="RefSeq" id="WP_209358456.1">
    <property type="nucleotide sequence ID" value="NZ_JAGISH010000001.1"/>
</dbReference>
<gene>
    <name evidence="9" type="ORF">J5474_00845</name>
</gene>
<dbReference type="InterPro" id="IPR004090">
    <property type="entry name" value="Chemotax_Me-accpt_rcpt"/>
</dbReference>
<feature type="domain" description="HAMP" evidence="8">
    <location>
        <begin position="138"/>
        <end position="185"/>
    </location>
</feature>
<dbReference type="SUPFAM" id="SSF58104">
    <property type="entry name" value="Methyl-accepting chemotaxis protein (MCP) signaling domain"/>
    <property type="match status" value="1"/>
</dbReference>
<organism evidence="9 10">
    <name type="scientific">Sagittula salina</name>
    <dbReference type="NCBI Taxonomy" id="2820268"/>
    <lineage>
        <taxon>Bacteria</taxon>
        <taxon>Pseudomonadati</taxon>
        <taxon>Pseudomonadota</taxon>
        <taxon>Alphaproteobacteria</taxon>
        <taxon>Rhodobacterales</taxon>
        <taxon>Roseobacteraceae</taxon>
        <taxon>Sagittula</taxon>
    </lineage>
</organism>
<dbReference type="CDD" id="cd00130">
    <property type="entry name" value="PAS"/>
    <property type="match status" value="1"/>
</dbReference>
<evidence type="ECO:0000256" key="1">
    <source>
        <dbReference type="ARBA" id="ARBA00004370"/>
    </source>
</evidence>
<dbReference type="PROSITE" id="PS50192">
    <property type="entry name" value="T_SNARE"/>
    <property type="match status" value="1"/>
</dbReference>
<comment type="subcellular location">
    <subcellularLocation>
        <location evidence="1">Membrane</location>
    </subcellularLocation>
</comment>
<dbReference type="PANTHER" id="PTHR43531:SF11">
    <property type="entry name" value="METHYL-ACCEPTING CHEMOTAXIS PROTEIN 3"/>
    <property type="match status" value="1"/>
</dbReference>
<dbReference type="PRINTS" id="PR00260">
    <property type="entry name" value="CHEMTRNSDUCR"/>
</dbReference>
<dbReference type="EMBL" id="JAGISH010000001">
    <property type="protein sequence ID" value="MBP0481040.1"/>
    <property type="molecule type" value="Genomic_DNA"/>
</dbReference>
<dbReference type="SMART" id="SM00283">
    <property type="entry name" value="MA"/>
    <property type="match status" value="1"/>
</dbReference>
<dbReference type="GO" id="GO:0006935">
    <property type="term" value="P:chemotaxis"/>
    <property type="evidence" value="ECO:0007669"/>
    <property type="project" value="UniProtKB-KW"/>
</dbReference>
<evidence type="ECO:0000259" key="6">
    <source>
        <dbReference type="PROSITE" id="PS50113"/>
    </source>
</evidence>
<accession>A0A940S1Y4</accession>
<dbReference type="Pfam" id="PF08447">
    <property type="entry name" value="PAS_3"/>
    <property type="match status" value="1"/>
</dbReference>
<evidence type="ECO:0000256" key="2">
    <source>
        <dbReference type="ARBA" id="ARBA00022500"/>
    </source>
</evidence>
<evidence type="ECO:0000313" key="9">
    <source>
        <dbReference type="EMBL" id="MBP0481040.1"/>
    </source>
</evidence>
<dbReference type="FunFam" id="1.10.287.950:FF:000001">
    <property type="entry name" value="Methyl-accepting chemotaxis sensory transducer"/>
    <property type="match status" value="1"/>
</dbReference>
<dbReference type="SUPFAM" id="SSF55785">
    <property type="entry name" value="PYP-like sensor domain (PAS domain)"/>
    <property type="match status" value="1"/>
</dbReference>
<keyword evidence="2" id="KW-0145">Chemotaxis</keyword>
<comment type="caution">
    <text evidence="9">The sequence shown here is derived from an EMBL/GenBank/DDBJ whole genome shotgun (WGS) entry which is preliminary data.</text>
</comment>
<dbReference type="InterPro" id="IPR000700">
    <property type="entry name" value="PAS-assoc_C"/>
</dbReference>
<dbReference type="CDD" id="cd11386">
    <property type="entry name" value="MCP_signal"/>
    <property type="match status" value="1"/>
</dbReference>
<feature type="domain" description="T-SNARE coiled-coil homology" evidence="7">
    <location>
        <begin position="349"/>
        <end position="411"/>
    </location>
</feature>
<evidence type="ECO:0000256" key="4">
    <source>
        <dbReference type="PROSITE-ProRule" id="PRU00284"/>
    </source>
</evidence>
<dbReference type="GO" id="GO:0016020">
    <property type="term" value="C:membrane"/>
    <property type="evidence" value="ECO:0007669"/>
    <property type="project" value="UniProtKB-SubCell"/>
</dbReference>
<dbReference type="InterPro" id="IPR000727">
    <property type="entry name" value="T_SNARE_dom"/>
</dbReference>